<dbReference type="Proteomes" id="UP000016801">
    <property type="component" value="Unassembled WGS sequence"/>
</dbReference>
<dbReference type="OrthoDB" id="2506204at2759"/>
<dbReference type="PANTHER" id="PTHR14905:SF7">
    <property type="entry name" value="VON WILLEBRAND FACTOR A DOMAIN-CONTAINING PROTEIN 7"/>
    <property type="match status" value="1"/>
</dbReference>
<feature type="region of interest" description="Disordered" evidence="2">
    <location>
        <begin position="454"/>
        <end position="478"/>
    </location>
</feature>
<dbReference type="InterPro" id="IPR052577">
    <property type="entry name" value="VWA7"/>
</dbReference>
<keyword evidence="5" id="KW-1185">Reference proteome</keyword>
<dbReference type="HOGENOM" id="CLU_292398_0_0_1"/>
<feature type="chain" id="PRO_5004018291" evidence="3">
    <location>
        <begin position="24"/>
        <end position="1042"/>
    </location>
</feature>
<evidence type="ECO:0000313" key="4">
    <source>
        <dbReference type="EMBL" id="CCE34012.1"/>
    </source>
</evidence>
<evidence type="ECO:0000256" key="1">
    <source>
        <dbReference type="ARBA" id="ARBA00009003"/>
    </source>
</evidence>
<feature type="signal peptide" evidence="3">
    <location>
        <begin position="1"/>
        <end position="23"/>
    </location>
</feature>
<dbReference type="InterPro" id="IPR010816">
    <property type="entry name" value="Het-C"/>
</dbReference>
<proteinExistence type="inferred from homology"/>
<dbReference type="AlphaFoldDB" id="M1VYF8"/>
<sequence>MAGSAHLLCLLLLVLAFASTVSAFGAGAVPADSEFKEFVWRHGDIAEVLRFLPISFITQQSFTRLQRRQIYFGNWLRDFSQVVDTTCLENVPEPVLRAIVSVLAMLEFGFATDEFEVTRERLGCYTHVEHIDNPRGYHGNAKDVDKRLRGPVDPRELEFDPKSGMKNYIANSSHGWDTSADYIRRQLELCIELGRRGRRGDHSAQKESFIHLGAALHTLEDFAAHSNYIELCLLKMGEKEIFPYVGDKCRVRLPSRVRRRRQVAPLVTGTFGMLDIFHSLLGEADDMAILQSKGTLGDLESKLGYGTVAFDQLFQAIKAALAAVQAFSTENSALLEQLEAVQMIFQKAKNSASSTPEPDMTDGVESMDGAVDANILWQAVEPVLFIHDRMKKWLREESYTADPLEENPAGTQLGATTNRFVFEFLGLIIESSVKELRNALRAAKVRVDEEAAQSDSAAIYEDGSTASDPSHSDLSKDHFSNVLNPPAGLVATVTTNWTTQQVVKCWDDPDLSTEETIRTVLTILHHPAFPKKKTQIQKYMFDVVQTWWKGMEEQERVVLRSKLTKESIKVRGHEDHKLTTQDLQGKKRGPGHFPGSRLEVRPPPVRKSFPLEWAVKEAASDLTWIFGSLAKCVTGPGGLFVSAVWGIGRAVVDTWFIPPQWLPKGQTPPATILEAVELASSVIRSHPERNIPLSRIPLLVHQKWNTARLNGTKEDIVSYIEQWLSHSMAPAPAYSPMAYFLWDDEGVSALVNKYEKDFAKDFAQVFSLVEQVDIFRIIVCKWFGGIYGDIDTKLLRHPSTWIQPSDIAEWTDDLTGKSYGLNQVRFNRLQRVSEEARPVRAIWGIECDTDPETDTHWRYGYTYAIQLTNWALASAPKHPILQFFMDQLAQKAAAAKDAALNTTSGNVSQLHYDPLTRTGPAAVTEATSRWLEQHQGLRWNAVTGLNDDGKTKLAGDVLILPITGFSPVRGNRSRMGEKSWNHPDARLAHIAMGSWHHTNVIVEYVLDPMMLNCICNSATNATAGEAAGSIAVKSEPAPMPGI</sequence>
<dbReference type="VEuPathDB" id="FungiDB:CPUR_07943"/>
<keyword evidence="3" id="KW-0732">Signal</keyword>
<dbReference type="Gene3D" id="3.90.550.20">
    <property type="match status" value="1"/>
</dbReference>
<dbReference type="eggNOG" id="ENOG502RYRQ">
    <property type="taxonomic scope" value="Eukaryota"/>
</dbReference>
<feature type="region of interest" description="Disordered" evidence="2">
    <location>
        <begin position="573"/>
        <end position="601"/>
    </location>
</feature>
<dbReference type="GO" id="GO:1901135">
    <property type="term" value="P:carbohydrate derivative metabolic process"/>
    <property type="evidence" value="ECO:0007669"/>
    <property type="project" value="UniProtKB-ARBA"/>
</dbReference>
<accession>M1VYF8</accession>
<evidence type="ECO:0000256" key="2">
    <source>
        <dbReference type="SAM" id="MobiDB-lite"/>
    </source>
</evidence>
<comment type="similarity">
    <text evidence="1">Belongs to the glycosyltransferase 32 family.</text>
</comment>
<evidence type="ECO:0000313" key="5">
    <source>
        <dbReference type="Proteomes" id="UP000016801"/>
    </source>
</evidence>
<dbReference type="EMBL" id="CAGA01000073">
    <property type="protein sequence ID" value="CCE34012.1"/>
    <property type="molecule type" value="Genomic_DNA"/>
</dbReference>
<gene>
    <name evidence="4" type="ORF">CPUR_07943</name>
</gene>
<dbReference type="SUPFAM" id="SSF53448">
    <property type="entry name" value="Nucleotide-diphospho-sugar transferases"/>
    <property type="match status" value="1"/>
</dbReference>
<dbReference type="STRING" id="1111077.M1VYF8"/>
<reference evidence="4 5" key="1">
    <citation type="journal article" date="2013" name="PLoS Genet.">
        <title>Plant-symbiotic fungi as chemical engineers: Multi-genome analysis of the Clavicipitaceae reveals dynamics of alkaloid loci.</title>
        <authorList>
            <person name="Schardl C.L."/>
            <person name="Young C.A."/>
            <person name="Hesse U."/>
            <person name="Amyotte S.G."/>
            <person name="Andreeva K."/>
            <person name="Calie P.J."/>
            <person name="Fleetwood D.J."/>
            <person name="Haws D.C."/>
            <person name="Moore N."/>
            <person name="Oeser B."/>
            <person name="Panaccione D.G."/>
            <person name="Schweri K.K."/>
            <person name="Voisey C.R."/>
            <person name="Farman M.L."/>
            <person name="Jaromczyk J.W."/>
            <person name="Roe B.A."/>
            <person name="O'Sullivan D.M."/>
            <person name="Scott B."/>
            <person name="Tudzynski P."/>
            <person name="An Z."/>
            <person name="Arnaoudova E.G."/>
            <person name="Bullock C.T."/>
            <person name="Charlton N.D."/>
            <person name="Chen L."/>
            <person name="Cox M."/>
            <person name="Dinkins R.D."/>
            <person name="Florea S."/>
            <person name="Glenn A.E."/>
            <person name="Gordon A."/>
            <person name="Gueldener U."/>
            <person name="Harris D.R."/>
            <person name="Hollin W."/>
            <person name="Jaromczyk J."/>
            <person name="Johnson R.D."/>
            <person name="Khan A.K."/>
            <person name="Leistner E."/>
            <person name="Leuchtmann A."/>
            <person name="Li C."/>
            <person name="Liu J."/>
            <person name="Liu J."/>
            <person name="Liu M."/>
            <person name="Mace W."/>
            <person name="Machado C."/>
            <person name="Nagabhyru P."/>
            <person name="Pan J."/>
            <person name="Schmid J."/>
            <person name="Sugawara K."/>
            <person name="Steiner U."/>
            <person name="Takach J.E."/>
            <person name="Tanaka E."/>
            <person name="Webb J.S."/>
            <person name="Wilson E.V."/>
            <person name="Wiseman J.L."/>
            <person name="Yoshida R."/>
            <person name="Zeng Z."/>
        </authorList>
    </citation>
    <scope>NUCLEOTIDE SEQUENCE [LARGE SCALE GENOMIC DNA]</scope>
    <source>
        <strain evidence="4 5">20.1</strain>
    </source>
</reference>
<protein>
    <submittedName>
        <fullName evidence="4">Related to Het-c protein</fullName>
    </submittedName>
</protein>
<dbReference type="PANTHER" id="PTHR14905">
    <property type="entry name" value="NG37"/>
    <property type="match status" value="1"/>
</dbReference>
<dbReference type="Pfam" id="PF07217">
    <property type="entry name" value="Het-C"/>
    <property type="match status" value="1"/>
</dbReference>
<comment type="caution">
    <text evidence="4">The sequence shown here is derived from an EMBL/GenBank/DDBJ whole genome shotgun (WGS) entry which is preliminary data.</text>
</comment>
<dbReference type="InterPro" id="IPR007577">
    <property type="entry name" value="GlycoTrfase_DXD_sugar-bd_CS"/>
</dbReference>
<name>M1VYF8_CLAP2</name>
<organism evidence="4 5">
    <name type="scientific">Claviceps purpurea (strain 20.1)</name>
    <name type="common">Ergot fungus</name>
    <name type="synonym">Sphacelia segetum</name>
    <dbReference type="NCBI Taxonomy" id="1111077"/>
    <lineage>
        <taxon>Eukaryota</taxon>
        <taxon>Fungi</taxon>
        <taxon>Dikarya</taxon>
        <taxon>Ascomycota</taxon>
        <taxon>Pezizomycotina</taxon>
        <taxon>Sordariomycetes</taxon>
        <taxon>Hypocreomycetidae</taxon>
        <taxon>Hypocreales</taxon>
        <taxon>Clavicipitaceae</taxon>
        <taxon>Claviceps</taxon>
    </lineage>
</organism>
<dbReference type="InterPro" id="IPR029044">
    <property type="entry name" value="Nucleotide-diphossugar_trans"/>
</dbReference>
<dbReference type="Pfam" id="PF04488">
    <property type="entry name" value="Gly_transf_sug"/>
    <property type="match status" value="1"/>
</dbReference>
<evidence type="ECO:0000256" key="3">
    <source>
        <dbReference type="SAM" id="SignalP"/>
    </source>
</evidence>